<evidence type="ECO:0000313" key="3">
    <source>
        <dbReference type="Proteomes" id="UP000179840"/>
    </source>
</evidence>
<dbReference type="Proteomes" id="UP000179840">
    <property type="component" value="Unassembled WGS sequence"/>
</dbReference>
<sequence length="154" mass="17226">MLSQRYASRQSAASLSAELAQTTKALARLQGAYQEEQITVATLRSSNADMEQSLADRAFETKALGEQLAQARVQFEHFQETIATQRLDGRRAFDRHAGRLEHDLASAQQQLGQLRHELPARVDDAGAAREELATVLAKRAQLTRRLAEAEERKR</sequence>
<proteinExistence type="predicted"/>
<name>A0A1S1U3L4_9BURK</name>
<organism evidence="2 3">
    <name type="scientific">Janthinobacterium lividum</name>
    <dbReference type="NCBI Taxonomy" id="29581"/>
    <lineage>
        <taxon>Bacteria</taxon>
        <taxon>Pseudomonadati</taxon>
        <taxon>Pseudomonadota</taxon>
        <taxon>Betaproteobacteria</taxon>
        <taxon>Burkholderiales</taxon>
        <taxon>Oxalobacteraceae</taxon>
        <taxon>Janthinobacterium</taxon>
    </lineage>
</organism>
<dbReference type="EMBL" id="LFKP01000016">
    <property type="protein sequence ID" value="OHV93733.1"/>
    <property type="molecule type" value="Genomic_DNA"/>
</dbReference>
<evidence type="ECO:0000313" key="2">
    <source>
        <dbReference type="EMBL" id="OHV93733.1"/>
    </source>
</evidence>
<keyword evidence="1" id="KW-0175">Coiled coil</keyword>
<keyword evidence="2" id="KW-0614">Plasmid</keyword>
<evidence type="ECO:0000256" key="1">
    <source>
        <dbReference type="SAM" id="Coils"/>
    </source>
</evidence>
<protein>
    <submittedName>
        <fullName evidence="2">Uncharacterized protein</fullName>
    </submittedName>
</protein>
<reference evidence="2 3" key="1">
    <citation type="submission" date="2015-06" db="EMBL/GenBank/DDBJ databases">
        <title>Draft genome sequencing of a biphenyl-degrading bacterium, Janthinobacterium lividum MEG1.</title>
        <authorList>
            <person name="Shimodaira J."/>
            <person name="Hatta T."/>
        </authorList>
    </citation>
    <scope>NUCLEOTIDE SEQUENCE [LARGE SCALE GENOMIC DNA]</scope>
    <source>
        <strain evidence="2 3">MEG1</strain>
        <plasmid evidence="2">pMEG01</plasmid>
    </source>
</reference>
<dbReference type="AlphaFoldDB" id="A0A1S1U3L4"/>
<geneLocation type="plasmid" evidence="2">
    <name>pMEG01</name>
</geneLocation>
<comment type="caution">
    <text evidence="2">The sequence shown here is derived from an EMBL/GenBank/DDBJ whole genome shotgun (WGS) entry which is preliminary data.</text>
</comment>
<accession>A0A1S1U3L4</accession>
<gene>
    <name evidence="2" type="ORF">AKG95_28690</name>
</gene>
<feature type="coiled-coil region" evidence="1">
    <location>
        <begin position="97"/>
        <end position="152"/>
    </location>
</feature>